<comment type="caution">
    <text evidence="2">The sequence shown here is derived from an EMBL/GenBank/DDBJ whole genome shotgun (WGS) entry which is preliminary data.</text>
</comment>
<proteinExistence type="predicted"/>
<reference evidence="2 3" key="1">
    <citation type="journal article" date="2024" name="BMC Genomics">
        <title>De novo assembly and annotation of Popillia japonica's genome with initial clues to its potential as an invasive pest.</title>
        <authorList>
            <person name="Cucini C."/>
            <person name="Boschi S."/>
            <person name="Funari R."/>
            <person name="Cardaioli E."/>
            <person name="Iannotti N."/>
            <person name="Marturano G."/>
            <person name="Paoli F."/>
            <person name="Bruttini M."/>
            <person name="Carapelli A."/>
            <person name="Frati F."/>
            <person name="Nardi F."/>
        </authorList>
    </citation>
    <scope>NUCLEOTIDE SEQUENCE [LARGE SCALE GENOMIC DNA]</scope>
    <source>
        <strain evidence="2">DMR45628</strain>
    </source>
</reference>
<dbReference type="Pfam" id="PF13384">
    <property type="entry name" value="HTH_23"/>
    <property type="match status" value="1"/>
</dbReference>
<dbReference type="Gene3D" id="1.10.10.10">
    <property type="entry name" value="Winged helix-like DNA-binding domain superfamily/Winged helix DNA-binding domain"/>
    <property type="match status" value="1"/>
</dbReference>
<sequence>MGRALSQQESSLETRGHIVGLAAAGVPQRQIAKQVGLSERQVRRWLRRSEEEGERPLKKNHCLRKLMLQQEYDFVKKISIGIGQLSYLQMKKYSHLHRTHL</sequence>
<organism evidence="2 3">
    <name type="scientific">Popillia japonica</name>
    <name type="common">Japanese beetle</name>
    <dbReference type="NCBI Taxonomy" id="7064"/>
    <lineage>
        <taxon>Eukaryota</taxon>
        <taxon>Metazoa</taxon>
        <taxon>Ecdysozoa</taxon>
        <taxon>Arthropoda</taxon>
        <taxon>Hexapoda</taxon>
        <taxon>Insecta</taxon>
        <taxon>Pterygota</taxon>
        <taxon>Neoptera</taxon>
        <taxon>Endopterygota</taxon>
        <taxon>Coleoptera</taxon>
        <taxon>Polyphaga</taxon>
        <taxon>Scarabaeiformia</taxon>
        <taxon>Scarabaeidae</taxon>
        <taxon>Rutelinae</taxon>
        <taxon>Popillia</taxon>
    </lineage>
</organism>
<dbReference type="EMBL" id="JASPKY010000084">
    <property type="protein sequence ID" value="KAK9738632.1"/>
    <property type="molecule type" value="Genomic_DNA"/>
</dbReference>
<evidence type="ECO:0000313" key="3">
    <source>
        <dbReference type="Proteomes" id="UP001458880"/>
    </source>
</evidence>
<evidence type="ECO:0000256" key="1">
    <source>
        <dbReference type="ARBA" id="ARBA00004123"/>
    </source>
</evidence>
<evidence type="ECO:0008006" key="4">
    <source>
        <dbReference type="Google" id="ProtNLM"/>
    </source>
</evidence>
<dbReference type="InterPro" id="IPR036388">
    <property type="entry name" value="WH-like_DNA-bd_sf"/>
</dbReference>
<evidence type="ECO:0000313" key="2">
    <source>
        <dbReference type="EMBL" id="KAK9738632.1"/>
    </source>
</evidence>
<dbReference type="AlphaFoldDB" id="A0AAW1LY64"/>
<name>A0AAW1LY64_POPJA</name>
<keyword evidence="3" id="KW-1185">Reference proteome</keyword>
<gene>
    <name evidence="2" type="ORF">QE152_g9721</name>
</gene>
<accession>A0AAW1LY64</accession>
<dbReference type="GO" id="GO:0005634">
    <property type="term" value="C:nucleus"/>
    <property type="evidence" value="ECO:0007669"/>
    <property type="project" value="UniProtKB-SubCell"/>
</dbReference>
<protein>
    <recommendedName>
        <fullName evidence="4">Transposase</fullName>
    </recommendedName>
</protein>
<comment type="subcellular location">
    <subcellularLocation>
        <location evidence="1">Nucleus</location>
    </subcellularLocation>
</comment>
<dbReference type="SUPFAM" id="SSF46689">
    <property type="entry name" value="Homeodomain-like"/>
    <property type="match status" value="1"/>
</dbReference>
<dbReference type="Proteomes" id="UP001458880">
    <property type="component" value="Unassembled WGS sequence"/>
</dbReference>
<dbReference type="InterPro" id="IPR009057">
    <property type="entry name" value="Homeodomain-like_sf"/>
</dbReference>